<dbReference type="PANTHER" id="PTHR33180">
    <property type="entry name" value="PHOTOSYSTEM II CP43 REACTION CENTER PROTEIN"/>
    <property type="match status" value="1"/>
</dbReference>
<dbReference type="Gramene" id="PGSC0003DMT400086969">
    <property type="protein sequence ID" value="PGSC0003DMT400086969"/>
    <property type="gene ID" value="PGSC0003DMG400036540"/>
</dbReference>
<dbReference type="EnsemblPlants" id="PGSC0003DMT400086969">
    <property type="protein sequence ID" value="PGSC0003DMT400086969"/>
    <property type="gene ID" value="PGSC0003DMG400036540"/>
</dbReference>
<feature type="compositionally biased region" description="Low complexity" evidence="1">
    <location>
        <begin position="208"/>
        <end position="231"/>
    </location>
</feature>
<dbReference type="InterPro" id="IPR046796">
    <property type="entry name" value="Transposase_32_dom"/>
</dbReference>
<proteinExistence type="predicted"/>
<feature type="domain" description="Putative plant transposon protein" evidence="2">
    <location>
        <begin position="11"/>
        <end position="127"/>
    </location>
</feature>
<keyword evidence="4" id="KW-1185">Reference proteome</keyword>
<sequence length="329" mass="36739">MYLHVRDTLRFHRFEQFTRPRGPYIPTWVREFYMAYGDLVPKGKKKASAFSPVESIMVRGTIVRCNHDYINAVFDRGSVFDYPNLATITTPLDDLKGWLAPLIADTTPMWIKAGALIEKKDLNMAMRAKKRQTSLPFSVLITKLCQRAGVPRDEKRDIEVTPTSSTDFRCIKAEDTWDEADRKRTAPVDASPDVDVDYIPVEESLPNPASGPSGTPASTSSQVPGSSVVSQPTRITQSMILKMGHLDHSTDVRSTRLEAEDALASSEMLPTTTGYVHMDDVAADESEVETDKEQLNAQEETIYGDMPDLEETIVQSVIQTSLTETSMTR</sequence>
<dbReference type="PaxDb" id="4113-PGSC0003DMT400086969"/>
<dbReference type="AlphaFoldDB" id="M1DCW5"/>
<dbReference type="PANTHER" id="PTHR33180:SF31">
    <property type="entry name" value="POLYPROTEIN PROTEIN"/>
    <property type="match status" value="1"/>
</dbReference>
<evidence type="ECO:0000313" key="3">
    <source>
        <dbReference type="EnsemblPlants" id="PGSC0003DMT400086969"/>
    </source>
</evidence>
<reference evidence="4" key="1">
    <citation type="journal article" date="2011" name="Nature">
        <title>Genome sequence and analysis of the tuber crop potato.</title>
        <authorList>
            <consortium name="The Potato Genome Sequencing Consortium"/>
        </authorList>
    </citation>
    <scope>NUCLEOTIDE SEQUENCE [LARGE SCALE GENOMIC DNA]</scope>
    <source>
        <strain evidence="4">cv. DM1-3 516 R44</strain>
    </source>
</reference>
<feature type="region of interest" description="Disordered" evidence="1">
    <location>
        <begin position="202"/>
        <end position="231"/>
    </location>
</feature>
<dbReference type="InParanoid" id="M1DCW5"/>
<protein>
    <recommendedName>
        <fullName evidence="2">Putative plant transposon protein domain-containing protein</fullName>
    </recommendedName>
</protein>
<accession>M1DCW5</accession>
<reference evidence="3" key="2">
    <citation type="submission" date="2015-06" db="UniProtKB">
        <authorList>
            <consortium name="EnsemblPlants"/>
        </authorList>
    </citation>
    <scope>IDENTIFICATION</scope>
    <source>
        <strain evidence="3">DM1-3 516 R44</strain>
    </source>
</reference>
<evidence type="ECO:0000259" key="2">
    <source>
        <dbReference type="Pfam" id="PF20167"/>
    </source>
</evidence>
<evidence type="ECO:0000313" key="4">
    <source>
        <dbReference type="Proteomes" id="UP000011115"/>
    </source>
</evidence>
<dbReference type="HOGENOM" id="CLU_029307_12_1_1"/>
<dbReference type="Proteomes" id="UP000011115">
    <property type="component" value="Unassembled WGS sequence"/>
</dbReference>
<dbReference type="Pfam" id="PF20167">
    <property type="entry name" value="Transposase_32"/>
    <property type="match status" value="1"/>
</dbReference>
<organism evidence="3 4">
    <name type="scientific">Solanum tuberosum</name>
    <name type="common">Potato</name>
    <dbReference type="NCBI Taxonomy" id="4113"/>
    <lineage>
        <taxon>Eukaryota</taxon>
        <taxon>Viridiplantae</taxon>
        <taxon>Streptophyta</taxon>
        <taxon>Embryophyta</taxon>
        <taxon>Tracheophyta</taxon>
        <taxon>Spermatophyta</taxon>
        <taxon>Magnoliopsida</taxon>
        <taxon>eudicotyledons</taxon>
        <taxon>Gunneridae</taxon>
        <taxon>Pentapetalae</taxon>
        <taxon>asterids</taxon>
        <taxon>lamiids</taxon>
        <taxon>Solanales</taxon>
        <taxon>Solanaceae</taxon>
        <taxon>Solanoideae</taxon>
        <taxon>Solaneae</taxon>
        <taxon>Solanum</taxon>
    </lineage>
</organism>
<evidence type="ECO:0000256" key="1">
    <source>
        <dbReference type="SAM" id="MobiDB-lite"/>
    </source>
</evidence>
<name>M1DCW5_SOLTU</name>